<feature type="transmembrane region" description="Helical" evidence="2">
    <location>
        <begin position="27"/>
        <end position="46"/>
    </location>
</feature>
<reference evidence="3 4" key="1">
    <citation type="submission" date="2024-07" db="EMBL/GenBank/DDBJ databases">
        <authorList>
            <person name="Li M."/>
        </authorList>
    </citation>
    <scope>NUCLEOTIDE SEQUENCE [LARGE SCALE GENOMIC DNA]</scope>
    <source>
        <strain evidence="3 4">25A3E</strain>
    </source>
</reference>
<sequence length="179" mass="19819">MSSDIQQTSNDQQRLDDLEKDRRLDRIALGVLALLLVVILASWSTWSLMRPEPEIFDSSRFDALEQRQQSLLAQLAELQQAQARLEARPASLPAPPVPSHDDGQALQQLASMLLTQEQGYQHSLLALKNGMRDLAGMIAGSRSWLSDYNEALDKELAASQARLSQLQGWSEGELSAAPL</sequence>
<dbReference type="EMBL" id="JBFTEG010000005">
    <property type="protein sequence ID" value="MEX6502195.1"/>
    <property type="molecule type" value="Genomic_DNA"/>
</dbReference>
<comment type="caution">
    <text evidence="3">The sequence shown here is derived from an EMBL/GenBank/DDBJ whole genome shotgun (WGS) entry which is preliminary data.</text>
</comment>
<gene>
    <name evidence="3" type="ORF">AB5S05_08995</name>
</gene>
<evidence type="ECO:0000313" key="4">
    <source>
        <dbReference type="Proteomes" id="UP001560296"/>
    </source>
</evidence>
<keyword evidence="2" id="KW-0472">Membrane</keyword>
<keyword evidence="1" id="KW-0175">Coiled coil</keyword>
<feature type="coiled-coil region" evidence="1">
    <location>
        <begin position="61"/>
        <end position="88"/>
    </location>
</feature>
<organism evidence="3 4">
    <name type="scientific">Pseudomonas zhanjiangensis</name>
    <dbReference type="NCBI Taxonomy" id="3239015"/>
    <lineage>
        <taxon>Bacteria</taxon>
        <taxon>Pseudomonadati</taxon>
        <taxon>Pseudomonadota</taxon>
        <taxon>Gammaproteobacteria</taxon>
        <taxon>Pseudomonadales</taxon>
        <taxon>Pseudomonadaceae</taxon>
        <taxon>Pseudomonas</taxon>
    </lineage>
</organism>
<name>A0ABV3YS95_9PSED</name>
<protein>
    <submittedName>
        <fullName evidence="3">Uncharacterized protein</fullName>
    </submittedName>
</protein>
<accession>A0ABV3YS95</accession>
<evidence type="ECO:0000256" key="1">
    <source>
        <dbReference type="SAM" id="Coils"/>
    </source>
</evidence>
<keyword evidence="4" id="KW-1185">Reference proteome</keyword>
<dbReference type="RefSeq" id="WP_369287162.1">
    <property type="nucleotide sequence ID" value="NZ_JBFTEG010000005.1"/>
</dbReference>
<proteinExistence type="predicted"/>
<dbReference type="Proteomes" id="UP001560296">
    <property type="component" value="Unassembled WGS sequence"/>
</dbReference>
<keyword evidence="2" id="KW-1133">Transmembrane helix</keyword>
<evidence type="ECO:0000256" key="2">
    <source>
        <dbReference type="SAM" id="Phobius"/>
    </source>
</evidence>
<evidence type="ECO:0000313" key="3">
    <source>
        <dbReference type="EMBL" id="MEX6502195.1"/>
    </source>
</evidence>
<keyword evidence="2" id="KW-0812">Transmembrane</keyword>